<dbReference type="Pfam" id="PF10741">
    <property type="entry name" value="T2SSM_b"/>
    <property type="match status" value="1"/>
</dbReference>
<reference evidence="1 2" key="1">
    <citation type="submission" date="2018-12" db="EMBL/GenBank/DDBJ databases">
        <title>The whole draft genome of Aquabacterium sp. SJQ9.</title>
        <authorList>
            <person name="Sun L."/>
            <person name="Gao X."/>
            <person name="Chen W."/>
            <person name="Huang K."/>
        </authorList>
    </citation>
    <scope>NUCLEOTIDE SEQUENCE [LARGE SCALE GENOMIC DNA]</scope>
    <source>
        <strain evidence="1 2">SJQ9</strain>
    </source>
</reference>
<gene>
    <name evidence="1" type="ORF">EIP75_20905</name>
</gene>
<evidence type="ECO:0000313" key="2">
    <source>
        <dbReference type="Proteomes" id="UP000269265"/>
    </source>
</evidence>
<protein>
    <submittedName>
        <fullName evidence="1">Uncharacterized protein</fullName>
    </submittedName>
</protein>
<dbReference type="RefSeq" id="WP_125245136.1">
    <property type="nucleotide sequence ID" value="NZ_RSED01000023.1"/>
</dbReference>
<dbReference type="OrthoDB" id="9096701at2"/>
<evidence type="ECO:0000313" key="1">
    <source>
        <dbReference type="EMBL" id="RRS02409.1"/>
    </source>
</evidence>
<dbReference type="Proteomes" id="UP000269265">
    <property type="component" value="Unassembled WGS sequence"/>
</dbReference>
<accession>A0A426V665</accession>
<keyword evidence="2" id="KW-1185">Reference proteome</keyword>
<dbReference type="EMBL" id="RSED01000023">
    <property type="protein sequence ID" value="RRS02409.1"/>
    <property type="molecule type" value="Genomic_DNA"/>
</dbReference>
<dbReference type="AlphaFoldDB" id="A0A426V665"/>
<comment type="caution">
    <text evidence="1">The sequence shown here is derived from an EMBL/GenBank/DDBJ whole genome shotgun (WGS) entry which is preliminary data.</text>
</comment>
<name>A0A426V665_9BURK</name>
<organism evidence="1 2">
    <name type="scientific">Aquabacterium soli</name>
    <dbReference type="NCBI Taxonomy" id="2493092"/>
    <lineage>
        <taxon>Bacteria</taxon>
        <taxon>Pseudomonadati</taxon>
        <taxon>Pseudomonadota</taxon>
        <taxon>Betaproteobacteria</taxon>
        <taxon>Burkholderiales</taxon>
        <taxon>Aquabacterium</taxon>
    </lineage>
</organism>
<dbReference type="InterPro" id="IPR034756">
    <property type="entry name" value="T2SSM_b"/>
</dbReference>
<sequence>MMAMQEGRAAGWAERLSGAGRRARLMAEVLVWRHGLLWPLAAGVALLAAVAGWSASNRLDDEAAQLQARVVRLAQAQDARQRASAPARTSVDDDLAELRGFLSGPPRHAVDSAARVAEVMARHGLPWRASDYRDTLDKGTGVRRLQFQVTVEAGYPQVRALSQDLLRALPRLSLDELSMQREGVGQPVPKVRLSLSVWSMEQAP</sequence>
<proteinExistence type="predicted"/>